<feature type="compositionally biased region" description="Low complexity" evidence="7">
    <location>
        <begin position="259"/>
        <end position="307"/>
    </location>
</feature>
<keyword evidence="4" id="KW-0963">Cytoplasm</keyword>
<dbReference type="PANTHER" id="PTHR21551">
    <property type="entry name" value="TOPOISOMERASE II-ASSOCIATED PROTEIN PAT1"/>
    <property type="match status" value="1"/>
</dbReference>
<feature type="compositionally biased region" description="Low complexity" evidence="7">
    <location>
        <begin position="144"/>
        <end position="156"/>
    </location>
</feature>
<dbReference type="InterPro" id="IPR039900">
    <property type="entry name" value="Pat1-like"/>
</dbReference>
<dbReference type="GO" id="GO:0005634">
    <property type="term" value="C:nucleus"/>
    <property type="evidence" value="ECO:0007669"/>
    <property type="project" value="UniProtKB-SubCell"/>
</dbReference>
<dbReference type="AlphaFoldDB" id="A0A5E8B3G1"/>
<dbReference type="GeneID" id="43579645"/>
<keyword evidence="10" id="KW-1185">Reference proteome</keyword>
<feature type="compositionally biased region" description="Acidic residues" evidence="7">
    <location>
        <begin position="607"/>
        <end position="620"/>
    </location>
</feature>
<evidence type="ECO:0000259" key="8">
    <source>
        <dbReference type="Pfam" id="PF09770"/>
    </source>
</evidence>
<evidence type="ECO:0000256" key="7">
    <source>
        <dbReference type="SAM" id="MobiDB-lite"/>
    </source>
</evidence>
<reference evidence="9 10" key="1">
    <citation type="submission" date="2019-09" db="EMBL/GenBank/DDBJ databases">
        <authorList>
            <person name="Brejova B."/>
        </authorList>
    </citation>
    <scope>NUCLEOTIDE SEQUENCE [LARGE SCALE GENOMIC DNA]</scope>
</reference>
<feature type="region of interest" description="Disordered" evidence="7">
    <location>
        <begin position="582"/>
        <end position="620"/>
    </location>
</feature>
<dbReference type="EMBL" id="CABVLU010000001">
    <property type="protein sequence ID" value="VVT45640.1"/>
    <property type="molecule type" value="Genomic_DNA"/>
</dbReference>
<comment type="similarity">
    <text evidence="3">Belongs to the PAT1 family.</text>
</comment>
<accession>A0A5E8B3G1</accession>
<evidence type="ECO:0000313" key="9">
    <source>
        <dbReference type="EMBL" id="VVT45640.1"/>
    </source>
</evidence>
<dbReference type="GO" id="GO:0000932">
    <property type="term" value="C:P-body"/>
    <property type="evidence" value="ECO:0007669"/>
    <property type="project" value="UniProtKB-SubCell"/>
</dbReference>
<keyword evidence="6" id="KW-0539">Nucleus</keyword>
<evidence type="ECO:0000256" key="4">
    <source>
        <dbReference type="ARBA" id="ARBA00022490"/>
    </source>
</evidence>
<evidence type="ECO:0000256" key="1">
    <source>
        <dbReference type="ARBA" id="ARBA00004123"/>
    </source>
</evidence>
<feature type="compositionally biased region" description="Low complexity" evidence="7">
    <location>
        <begin position="585"/>
        <end position="606"/>
    </location>
</feature>
<protein>
    <recommendedName>
        <fullName evidence="8">mRNA decay factor PAT1 domain-containing protein</fullName>
    </recommendedName>
</protein>
<keyword evidence="5" id="KW-0694">RNA-binding</keyword>
<name>A0A5E8B3G1_9ASCO</name>
<organism evidence="9 10">
    <name type="scientific">Magnusiomyces paraingens</name>
    <dbReference type="NCBI Taxonomy" id="2606893"/>
    <lineage>
        <taxon>Eukaryota</taxon>
        <taxon>Fungi</taxon>
        <taxon>Dikarya</taxon>
        <taxon>Ascomycota</taxon>
        <taxon>Saccharomycotina</taxon>
        <taxon>Dipodascomycetes</taxon>
        <taxon>Dipodascales</taxon>
        <taxon>Dipodascaceae</taxon>
        <taxon>Magnusiomyces</taxon>
    </lineage>
</organism>
<comment type="subcellular location">
    <subcellularLocation>
        <location evidence="2">Cytoplasm</location>
        <location evidence="2">P-body</location>
    </subcellularLocation>
    <subcellularLocation>
        <location evidence="1">Nucleus</location>
    </subcellularLocation>
</comment>
<dbReference type="GO" id="GO:0033962">
    <property type="term" value="P:P-body assembly"/>
    <property type="evidence" value="ECO:0007669"/>
    <property type="project" value="TreeGrafter"/>
</dbReference>
<feature type="region of interest" description="Disordered" evidence="7">
    <location>
        <begin position="201"/>
        <end position="313"/>
    </location>
</feature>
<dbReference type="PANTHER" id="PTHR21551:SF0">
    <property type="entry name" value="PROTEIN ASSOCIATED WITH TOPO II RELATED-1, ISOFORM A"/>
    <property type="match status" value="1"/>
</dbReference>
<dbReference type="OrthoDB" id="74835at2759"/>
<dbReference type="GO" id="GO:0003723">
    <property type="term" value="F:RNA binding"/>
    <property type="evidence" value="ECO:0007669"/>
    <property type="project" value="UniProtKB-KW"/>
</dbReference>
<evidence type="ECO:0000256" key="2">
    <source>
        <dbReference type="ARBA" id="ARBA00004201"/>
    </source>
</evidence>
<dbReference type="RefSeq" id="XP_031851436.1">
    <property type="nucleotide sequence ID" value="XM_031995545.1"/>
</dbReference>
<dbReference type="GO" id="GO:0000290">
    <property type="term" value="P:deadenylation-dependent decapping of nuclear-transcribed mRNA"/>
    <property type="evidence" value="ECO:0007669"/>
    <property type="project" value="InterPro"/>
</dbReference>
<evidence type="ECO:0000256" key="6">
    <source>
        <dbReference type="ARBA" id="ARBA00023242"/>
    </source>
</evidence>
<sequence length="892" mass="98875">MSFFGLDAIPAEGAKAQEFDLSNAAAYDDLAGKIVEDNDDLNDETFGDFNASALDKDFDFAGQTARVADTIDEEQFVFNRSNRSLQPSVVSAAAVSAAAATTNPQTMSFAAAAAAGGPATSVPQYKSSPSVQARNFQPIPGLWGSPSGTSSTAGSALAKQQQDLSEPPKANKMLSVEELEAQMMAASTQAPPQQQNMFYGAPVPGQYGYQQAPPQQQPQYPPGMAGFPGQYAPGPAGPFLQDPAILNNPMGGYPPAQPPYIQQPQQQQQQQQQQFPQQQQQQQPQQQQQQPQPQPQPQQQQQQQQQPPLQPTSAGVAQLFANQPPQQPLAQSIPQQDLQQQQQQQQQQPTQPSVDGETPPYNLNVSRNPIPSLAQVMMEDMSKNDAENDRLLKKSRRIAQQYKYNNLMTAYDKSLITRIQLNRVVTEDPFNEDFYYVVSSQIQARSNPQQPLNSFAKTYLFQRGNQRGGGGFYFGGGGNNSRYGRNRHQDNPLQRMQQQVQQAVAYAREHPQKEQISLEGALGKISLSNSKKPRQALVLKKLTTKAGTNAGDEQAAPKDLRSLLVLVEDIYSTLLEIESIERSKSQPQSQSQSQSQQQSQQQAPQQEESEQPQESTEEDPVDWDARLQVQYHKLWDQLELVALEPEDNRNVVGNPFIEILRHNKGKRLIPRIFRHLNLTQRLTILTRIINHLDTLDVIQDGVYLDGEDLKPHAKESVDNFLQSVLPPLVQLISESEFGVVIGLLEILQTSNDIVHVAKTKIGLSILTVLISQAEYISQQDAEHQPVDETDLASWKATFDALFQSLQGHLASLFPPRRVDDSYVWHFLASLAVAASLDHQRVIVDEVREKIFGVMAEAKALPPEMGLQKIGNLNLFLNVMGLNATTTEIGQMS</sequence>
<dbReference type="Proteomes" id="UP000398389">
    <property type="component" value="Unassembled WGS sequence"/>
</dbReference>
<evidence type="ECO:0000256" key="3">
    <source>
        <dbReference type="ARBA" id="ARBA00009138"/>
    </source>
</evidence>
<feature type="compositionally biased region" description="Low complexity" evidence="7">
    <location>
        <begin position="202"/>
        <end position="214"/>
    </location>
</feature>
<feature type="compositionally biased region" description="Low complexity" evidence="7">
    <location>
        <begin position="331"/>
        <end position="352"/>
    </location>
</feature>
<feature type="region of interest" description="Disordered" evidence="7">
    <location>
        <begin position="325"/>
        <end position="367"/>
    </location>
</feature>
<feature type="domain" description="mRNA decay factor PAT1" evidence="8">
    <location>
        <begin position="24"/>
        <end position="883"/>
    </location>
</feature>
<evidence type="ECO:0000313" key="10">
    <source>
        <dbReference type="Proteomes" id="UP000398389"/>
    </source>
</evidence>
<gene>
    <name evidence="9" type="ORF">SAPINGB_P000822</name>
</gene>
<feature type="region of interest" description="Disordered" evidence="7">
    <location>
        <begin position="136"/>
        <end position="169"/>
    </location>
</feature>
<dbReference type="InterPro" id="IPR019167">
    <property type="entry name" value="PAT1_dom"/>
</dbReference>
<dbReference type="Pfam" id="PF09770">
    <property type="entry name" value="PAT1"/>
    <property type="match status" value="1"/>
</dbReference>
<evidence type="ECO:0000256" key="5">
    <source>
        <dbReference type="ARBA" id="ARBA00022884"/>
    </source>
</evidence>
<proteinExistence type="inferred from homology"/>